<dbReference type="GO" id="GO:0016042">
    <property type="term" value="P:lipid catabolic process"/>
    <property type="evidence" value="ECO:0007669"/>
    <property type="project" value="InterPro"/>
</dbReference>
<feature type="domain" description="Bacterial phospholipase C C-terminal" evidence="4">
    <location>
        <begin position="600"/>
        <end position="680"/>
    </location>
</feature>
<evidence type="ECO:0000256" key="2">
    <source>
        <dbReference type="ARBA" id="ARBA00012018"/>
    </source>
</evidence>
<dbReference type="EMBL" id="FONX01000003">
    <property type="protein sequence ID" value="SFE61428.1"/>
    <property type="molecule type" value="Genomic_DNA"/>
</dbReference>
<sequence length="701" mass="75477">MSTFDRRHFLKASAGTLGTVAASALLPESIRRAMAIEPATVTGTIQDVQHIVIFMQENRSFDHYLGHLSGVRGYNDRFPVTLPNGLPVWFQPRKEDPAKTIAPFRYDTTNPAFNAQCIGGLPHTWATTHGAINGGRADMWAAQKTNMTMGYHVREDIPFHYALADAFTVCDHYFCSIPGNTHPNRMYLMTGMVDPTGSSGGPLLDNTDYIDNPFDAIQRQPFTWTTYPERLQAAGVSWQIYQQGTGFDNHTGNYGTNMLAAFASFVNAPAGSALQARGMSVRTIDQLKADVLANNLPQVSWLLPPAAYSEHPKFTPLYGAEYIASILDALTANPEVWSRTAFFITYDENDGFFDHMVPPQPPTVPGSGLSTVAIDGERHDVVNPYQAASYTADNLPYGMGPRVPMTVISPWSRGGFVCSQVFDHTSLIRFIETRFGVYETNISPWRRAVSGDLTSAFDFSRRDVTWPTLPSTAGYVSQSDLQCARPVSIAAPASGAAQSVLAQEAGARPARALPYELHVSGAVSGPSYQLSFDNTGKQGACFYVYCSDAGIAPRRYTVEAGKSLADSWALPGTGALTLTVMGPNGFFRRFAVSAGPAVPEPTFCYDVANGNVYLTLPNSGTAAATFTVTDMAYGAAPHTVTVAAGTSVEDAWDLSCNAGWYDLQVTLAGNAGYLRRASGHVETGAASSTDPAAKAPVTTAV</sequence>
<dbReference type="Pfam" id="PF04185">
    <property type="entry name" value="Phosphoesterase"/>
    <property type="match status" value="1"/>
</dbReference>
<evidence type="ECO:0000256" key="1">
    <source>
        <dbReference type="ARBA" id="ARBA00009717"/>
    </source>
</evidence>
<dbReference type="InterPro" id="IPR007312">
    <property type="entry name" value="Phosphoesterase"/>
</dbReference>
<evidence type="ECO:0000313" key="5">
    <source>
        <dbReference type="EMBL" id="SFE61428.1"/>
    </source>
</evidence>
<accession>A0A1I2BZY9</accession>
<feature type="domain" description="Bacterial phospholipase C C-terminal" evidence="4">
    <location>
        <begin position="509"/>
        <end position="591"/>
    </location>
</feature>
<proteinExistence type="inferred from homology"/>
<keyword evidence="6" id="KW-1185">Reference proteome</keyword>
<name>A0A1I2BZY9_9BURK</name>
<dbReference type="CDD" id="cd16014">
    <property type="entry name" value="PLC"/>
    <property type="match status" value="1"/>
</dbReference>
<reference evidence="6" key="1">
    <citation type="submission" date="2016-10" db="EMBL/GenBank/DDBJ databases">
        <authorList>
            <person name="Varghese N."/>
            <person name="Submissions S."/>
        </authorList>
    </citation>
    <scope>NUCLEOTIDE SEQUENCE [LARGE SCALE GENOMIC DNA]</scope>
    <source>
        <strain evidence="6">DSM 27981</strain>
    </source>
</reference>
<dbReference type="GO" id="GO:0034480">
    <property type="term" value="F:phosphatidylcholine phospholipase C activity"/>
    <property type="evidence" value="ECO:0007669"/>
    <property type="project" value="UniProtKB-EC"/>
</dbReference>
<dbReference type="STRING" id="1177982.SAMN04489711_103287"/>
<dbReference type="RefSeq" id="WP_092938671.1">
    <property type="nucleotide sequence ID" value="NZ_FONX01000003.1"/>
</dbReference>
<dbReference type="AlphaFoldDB" id="A0A1I2BZY9"/>
<dbReference type="PROSITE" id="PS51318">
    <property type="entry name" value="TAT"/>
    <property type="match status" value="1"/>
</dbReference>
<dbReference type="InterPro" id="IPR006311">
    <property type="entry name" value="TAT_signal"/>
</dbReference>
<comment type="similarity">
    <text evidence="1">Belongs to the bacterial phospholipase C family.</text>
</comment>
<dbReference type="InterPro" id="IPR017850">
    <property type="entry name" value="Alkaline_phosphatase_core_sf"/>
</dbReference>
<dbReference type="Pfam" id="PF05506">
    <property type="entry name" value="PLipase_C_C"/>
    <property type="match status" value="2"/>
</dbReference>
<evidence type="ECO:0000256" key="3">
    <source>
        <dbReference type="ARBA" id="ARBA00022801"/>
    </source>
</evidence>
<evidence type="ECO:0000313" key="6">
    <source>
        <dbReference type="Proteomes" id="UP000199119"/>
    </source>
</evidence>
<protein>
    <recommendedName>
        <fullName evidence="2">phospholipase C</fullName>
        <ecNumber evidence="2">3.1.4.3</ecNumber>
    </recommendedName>
</protein>
<dbReference type="EC" id="3.1.4.3" evidence="2"/>
<dbReference type="InterPro" id="IPR017767">
    <property type="entry name" value="PC-PLC"/>
</dbReference>
<dbReference type="InterPro" id="IPR008475">
    <property type="entry name" value="PLipase_C_C"/>
</dbReference>
<dbReference type="PANTHER" id="PTHR31956">
    <property type="entry name" value="NON-SPECIFIC PHOSPHOLIPASE C4-RELATED"/>
    <property type="match status" value="1"/>
</dbReference>
<dbReference type="Proteomes" id="UP000199119">
    <property type="component" value="Unassembled WGS sequence"/>
</dbReference>
<dbReference type="OrthoDB" id="980947at2"/>
<keyword evidence="3" id="KW-0378">Hydrolase</keyword>
<dbReference type="Gene3D" id="3.40.720.10">
    <property type="entry name" value="Alkaline Phosphatase, subunit A"/>
    <property type="match status" value="1"/>
</dbReference>
<organism evidence="5 6">
    <name type="scientific">Paracidovorax wautersii</name>
    <dbReference type="NCBI Taxonomy" id="1177982"/>
    <lineage>
        <taxon>Bacteria</taxon>
        <taxon>Pseudomonadati</taxon>
        <taxon>Pseudomonadota</taxon>
        <taxon>Betaproteobacteria</taxon>
        <taxon>Burkholderiales</taxon>
        <taxon>Comamonadaceae</taxon>
        <taxon>Paracidovorax</taxon>
    </lineage>
</organism>
<evidence type="ECO:0000259" key="4">
    <source>
        <dbReference type="Pfam" id="PF05506"/>
    </source>
</evidence>
<dbReference type="PANTHER" id="PTHR31956:SF1">
    <property type="entry name" value="NON-SPECIFIC PHOSPHOLIPASE C1"/>
    <property type="match status" value="1"/>
</dbReference>
<dbReference type="NCBIfam" id="TIGR03396">
    <property type="entry name" value="PC_PLC"/>
    <property type="match status" value="1"/>
</dbReference>
<gene>
    <name evidence="5" type="ORF">SAMN04489711_103287</name>
</gene>
<dbReference type="SUPFAM" id="SSF53649">
    <property type="entry name" value="Alkaline phosphatase-like"/>
    <property type="match status" value="1"/>
</dbReference>